<evidence type="ECO:0000256" key="3">
    <source>
        <dbReference type="SAM" id="Phobius"/>
    </source>
</evidence>
<feature type="transmembrane region" description="Helical" evidence="3">
    <location>
        <begin position="256"/>
        <end position="289"/>
    </location>
</feature>
<dbReference type="PROSITE" id="PS51257">
    <property type="entry name" value="PROKAR_LIPOPROTEIN"/>
    <property type="match status" value="1"/>
</dbReference>
<dbReference type="Proteomes" id="UP000640786">
    <property type="component" value="Unassembled WGS sequence"/>
</dbReference>
<reference evidence="6 7" key="1">
    <citation type="submission" date="2020-08" db="EMBL/GenBank/DDBJ databases">
        <title>A Genomic Blueprint of the Chicken Gut Microbiome.</title>
        <authorList>
            <person name="Gilroy R."/>
            <person name="Ravi A."/>
            <person name="Getino M."/>
            <person name="Pursley I."/>
            <person name="Horton D.L."/>
            <person name="Alikhan N.-F."/>
            <person name="Baker D."/>
            <person name="Gharbi K."/>
            <person name="Hall N."/>
            <person name="Watson M."/>
            <person name="Adriaenssens E.M."/>
            <person name="Foster-Nyarko E."/>
            <person name="Jarju S."/>
            <person name="Secka A."/>
            <person name="Antonio M."/>
            <person name="Oren A."/>
            <person name="Chaudhuri R."/>
            <person name="La Ragione R.M."/>
            <person name="Hildebrand F."/>
            <person name="Pallen M.J."/>
        </authorList>
    </citation>
    <scope>NUCLEOTIDE SEQUENCE [LARGE SCALE GENOMIC DNA]</scope>
    <source>
        <strain evidence="6 7">Sa2BUA9</strain>
    </source>
</reference>
<evidence type="ECO:0000256" key="1">
    <source>
        <dbReference type="SAM" id="Coils"/>
    </source>
</evidence>
<feature type="chain" id="PRO_5046344468" evidence="4">
    <location>
        <begin position="22"/>
        <end position="294"/>
    </location>
</feature>
<protein>
    <submittedName>
        <fullName evidence="6">DUF4349 domain-containing protein</fullName>
    </submittedName>
</protein>
<feature type="compositionally biased region" description="Basic and acidic residues" evidence="2">
    <location>
        <begin position="47"/>
        <end position="69"/>
    </location>
</feature>
<keyword evidence="1" id="KW-0175">Coiled coil</keyword>
<evidence type="ECO:0000313" key="6">
    <source>
        <dbReference type="EMBL" id="MBD7944192.1"/>
    </source>
</evidence>
<gene>
    <name evidence="6" type="ORF">H9650_08680</name>
</gene>
<proteinExistence type="predicted"/>
<feature type="coiled-coil region" evidence="1">
    <location>
        <begin position="181"/>
        <end position="215"/>
    </location>
</feature>
<name>A0ABR8R8S6_9BACI</name>
<accession>A0ABR8R8S6</accession>
<keyword evidence="3" id="KW-0472">Membrane</keyword>
<comment type="caution">
    <text evidence="6">The sequence shown here is derived from an EMBL/GenBank/DDBJ whole genome shotgun (WGS) entry which is preliminary data.</text>
</comment>
<evidence type="ECO:0000313" key="7">
    <source>
        <dbReference type="Proteomes" id="UP000640786"/>
    </source>
</evidence>
<dbReference type="RefSeq" id="WP_191697005.1">
    <property type="nucleotide sequence ID" value="NZ_JACSQO010000003.1"/>
</dbReference>
<feature type="domain" description="DUF4349" evidence="5">
    <location>
        <begin position="71"/>
        <end position="284"/>
    </location>
</feature>
<keyword evidence="7" id="KW-1185">Reference proteome</keyword>
<keyword evidence="3" id="KW-0812">Transmembrane</keyword>
<organism evidence="6 7">
    <name type="scientific">Psychrobacillus faecigallinarum</name>
    <dbReference type="NCBI Taxonomy" id="2762235"/>
    <lineage>
        <taxon>Bacteria</taxon>
        <taxon>Bacillati</taxon>
        <taxon>Bacillota</taxon>
        <taxon>Bacilli</taxon>
        <taxon>Bacillales</taxon>
        <taxon>Bacillaceae</taxon>
        <taxon>Psychrobacillus</taxon>
    </lineage>
</organism>
<sequence>MVKWIKLVSFLFVFLLVGCSANEESAKSDMLEKDSADYSNEVANISEEAKEESLTDQSKETESSKETKTQRMIIHNADISANVKELSVAQEKITQKVKKYNGYIVESTVYQESESNSYGKMVVRVPEEHFETFLVEAESEVTKVLEHNVTGEDVTEQYVDLESRLKSKRAVEARLLVFMEKAEKTEDLLKISDDLAKVQEEIEIIVGKMKFLENQTSLSTIEMTLYENKIVVPSIENDDLNTWEKIKKQFVTSINFLLSIGSSILVLLLGNLPVLIILGVLAFISYSLFKRRKK</sequence>
<evidence type="ECO:0000259" key="5">
    <source>
        <dbReference type="Pfam" id="PF14257"/>
    </source>
</evidence>
<feature type="signal peptide" evidence="4">
    <location>
        <begin position="1"/>
        <end position="21"/>
    </location>
</feature>
<evidence type="ECO:0000256" key="2">
    <source>
        <dbReference type="SAM" id="MobiDB-lite"/>
    </source>
</evidence>
<dbReference type="Pfam" id="PF14257">
    <property type="entry name" value="DUF4349"/>
    <property type="match status" value="1"/>
</dbReference>
<dbReference type="InterPro" id="IPR025645">
    <property type="entry name" value="DUF4349"/>
</dbReference>
<keyword evidence="3" id="KW-1133">Transmembrane helix</keyword>
<evidence type="ECO:0000256" key="4">
    <source>
        <dbReference type="SAM" id="SignalP"/>
    </source>
</evidence>
<feature type="region of interest" description="Disordered" evidence="2">
    <location>
        <begin position="46"/>
        <end position="69"/>
    </location>
</feature>
<dbReference type="EMBL" id="JACSQO010000003">
    <property type="protein sequence ID" value="MBD7944192.1"/>
    <property type="molecule type" value="Genomic_DNA"/>
</dbReference>
<keyword evidence="4" id="KW-0732">Signal</keyword>